<evidence type="ECO:0000256" key="1">
    <source>
        <dbReference type="ARBA" id="ARBA00022737"/>
    </source>
</evidence>
<evidence type="ECO:0000313" key="4">
    <source>
        <dbReference type="EMBL" id="PAA86747.1"/>
    </source>
</evidence>
<keyword evidence="1" id="KW-0677">Repeat</keyword>
<dbReference type="Pfam" id="PF12796">
    <property type="entry name" value="Ank_2"/>
    <property type="match status" value="1"/>
</dbReference>
<dbReference type="OrthoDB" id="539213at2759"/>
<sequence>MAHQSKKSDSGKKYEDAKPSDSKPIKMDIQFDSIPEKPKQEHLGLSQNVRDAKDANAGGAVDIDSAAPKATSLLSSKSDPGSRDQSASASLTKPGSSSRPELSSVTNRVQQMSLDEGIATVESFTQIDSVNYPTKTQTAKTVDAKATALRAGISGPGSHDQSTRDSLTNFKALPPGSSLKPELSPVTETGRVQLKSLDEGIASFAPIGSVNSFTKTVGAGATALGAEMSDSKADELCCYKNAATAAVHCLAFTNDPAKAMDLLLKRCPQTLLSVDNQLYQESPLGQALLRGHAGLAKNFLETAEKAGLDDAILHHRNSSRHTMLILAVDLLKNEPSKNTELIVRLLSSWPTQVHECYDVEGRNVFHHCAADNNPNALAAIFNWLLKNPDQCEPSRVAAALQMPDGRCRTPVHYMAEQGCMEMLETVQKFAKDKGVKIDFDWHWRGAFDRTPLMLAAQCGNLDACRWLLNNGSVRLTIRASDIGQTALDMAKSAGHDEVANLLQSALQSAQEDDDALSDFADDYNEDSDEDFGFEEGDCSAPVVTSSSAATVSAVSAGPAANDLDKLDSSARTQLCAQLRELKLYDTFLDRLKECVPELKTNPGFLELSADPLYLSISLAAGSRSHGVSQAMLAKLLSEINAPDSLAKELHLLEGQ</sequence>
<dbReference type="InterPro" id="IPR051165">
    <property type="entry name" value="Multifunctional_ANK_Repeat"/>
</dbReference>
<name>A0A267GMX9_9PLAT</name>
<dbReference type="SUPFAM" id="SSF48403">
    <property type="entry name" value="Ankyrin repeat"/>
    <property type="match status" value="1"/>
</dbReference>
<organism evidence="4 5">
    <name type="scientific">Macrostomum lignano</name>
    <dbReference type="NCBI Taxonomy" id="282301"/>
    <lineage>
        <taxon>Eukaryota</taxon>
        <taxon>Metazoa</taxon>
        <taxon>Spiralia</taxon>
        <taxon>Lophotrochozoa</taxon>
        <taxon>Platyhelminthes</taxon>
        <taxon>Rhabditophora</taxon>
        <taxon>Macrostomorpha</taxon>
        <taxon>Macrostomida</taxon>
        <taxon>Macrostomidae</taxon>
        <taxon>Macrostomum</taxon>
    </lineage>
</organism>
<feature type="compositionally biased region" description="Polar residues" evidence="3">
    <location>
        <begin position="72"/>
        <end position="104"/>
    </location>
</feature>
<evidence type="ECO:0000313" key="5">
    <source>
        <dbReference type="Proteomes" id="UP000215902"/>
    </source>
</evidence>
<dbReference type="EMBL" id="NIVC01000266">
    <property type="protein sequence ID" value="PAA86747.1"/>
    <property type="molecule type" value="Genomic_DNA"/>
</dbReference>
<dbReference type="AlphaFoldDB" id="A0A267GMX9"/>
<dbReference type="PANTHER" id="PTHR24123:SF33">
    <property type="entry name" value="PROTEIN HOS4"/>
    <property type="match status" value="1"/>
</dbReference>
<keyword evidence="2" id="KW-0040">ANK repeat</keyword>
<feature type="region of interest" description="Disordered" evidence="3">
    <location>
        <begin position="1"/>
        <end position="104"/>
    </location>
</feature>
<gene>
    <name evidence="4" type="ORF">BOX15_Mlig033070g1</name>
</gene>
<proteinExistence type="predicted"/>
<dbReference type="SMART" id="SM00248">
    <property type="entry name" value="ANK"/>
    <property type="match status" value="4"/>
</dbReference>
<protein>
    <submittedName>
        <fullName evidence="4">Uncharacterized protein</fullName>
    </submittedName>
</protein>
<dbReference type="InterPro" id="IPR036770">
    <property type="entry name" value="Ankyrin_rpt-contain_sf"/>
</dbReference>
<keyword evidence="5" id="KW-1185">Reference proteome</keyword>
<dbReference type="PANTHER" id="PTHR24123">
    <property type="entry name" value="ANKYRIN REPEAT-CONTAINING"/>
    <property type="match status" value="1"/>
</dbReference>
<comment type="caution">
    <text evidence="4">The sequence shown here is derived from an EMBL/GenBank/DDBJ whole genome shotgun (WGS) entry which is preliminary data.</text>
</comment>
<reference evidence="4 5" key="1">
    <citation type="submission" date="2017-06" db="EMBL/GenBank/DDBJ databases">
        <title>A platform for efficient transgenesis in Macrostomum lignano, a flatworm model organism for stem cell research.</title>
        <authorList>
            <person name="Berezikov E."/>
        </authorList>
    </citation>
    <scope>NUCLEOTIDE SEQUENCE [LARGE SCALE GENOMIC DNA]</scope>
    <source>
        <strain evidence="4">DV1</strain>
        <tissue evidence="4">Whole organism</tissue>
    </source>
</reference>
<dbReference type="Gene3D" id="1.25.40.20">
    <property type="entry name" value="Ankyrin repeat-containing domain"/>
    <property type="match status" value="1"/>
</dbReference>
<accession>A0A267GMX9</accession>
<dbReference type="Proteomes" id="UP000215902">
    <property type="component" value="Unassembled WGS sequence"/>
</dbReference>
<feature type="compositionally biased region" description="Basic and acidic residues" evidence="3">
    <location>
        <begin position="1"/>
        <end position="26"/>
    </location>
</feature>
<evidence type="ECO:0000256" key="2">
    <source>
        <dbReference type="ARBA" id="ARBA00023043"/>
    </source>
</evidence>
<evidence type="ECO:0000256" key="3">
    <source>
        <dbReference type="SAM" id="MobiDB-lite"/>
    </source>
</evidence>
<dbReference type="InterPro" id="IPR002110">
    <property type="entry name" value="Ankyrin_rpt"/>
</dbReference>